<evidence type="ECO:0000313" key="2">
    <source>
        <dbReference type="Proteomes" id="UP000886501"/>
    </source>
</evidence>
<comment type="caution">
    <text evidence="1">The sequence shown here is derived from an EMBL/GenBank/DDBJ whole genome shotgun (WGS) entry which is preliminary data.</text>
</comment>
<protein>
    <submittedName>
        <fullName evidence="1">Uncharacterized protein</fullName>
    </submittedName>
</protein>
<evidence type="ECO:0000313" key="1">
    <source>
        <dbReference type="EMBL" id="KAF9652279.1"/>
    </source>
</evidence>
<accession>A0ACB6ZRS3</accession>
<organism evidence="1 2">
    <name type="scientific">Thelephora ganbajun</name>
    <name type="common">Ganba fungus</name>
    <dbReference type="NCBI Taxonomy" id="370292"/>
    <lineage>
        <taxon>Eukaryota</taxon>
        <taxon>Fungi</taxon>
        <taxon>Dikarya</taxon>
        <taxon>Basidiomycota</taxon>
        <taxon>Agaricomycotina</taxon>
        <taxon>Agaricomycetes</taxon>
        <taxon>Thelephorales</taxon>
        <taxon>Thelephoraceae</taxon>
        <taxon>Thelephora</taxon>
    </lineage>
</organism>
<proteinExistence type="predicted"/>
<reference evidence="1" key="1">
    <citation type="submission" date="2019-10" db="EMBL/GenBank/DDBJ databases">
        <authorList>
            <consortium name="DOE Joint Genome Institute"/>
            <person name="Kuo A."/>
            <person name="Miyauchi S."/>
            <person name="Kiss E."/>
            <person name="Drula E."/>
            <person name="Kohler A."/>
            <person name="Sanchez-Garcia M."/>
            <person name="Andreopoulos B."/>
            <person name="Barry K.W."/>
            <person name="Bonito G."/>
            <person name="Buee M."/>
            <person name="Carver A."/>
            <person name="Chen C."/>
            <person name="Cichocki N."/>
            <person name="Clum A."/>
            <person name="Culley D."/>
            <person name="Crous P.W."/>
            <person name="Fauchery L."/>
            <person name="Girlanda M."/>
            <person name="Hayes R."/>
            <person name="Keri Z."/>
            <person name="Labutti K."/>
            <person name="Lipzen A."/>
            <person name="Lombard V."/>
            <person name="Magnuson J."/>
            <person name="Maillard F."/>
            <person name="Morin E."/>
            <person name="Murat C."/>
            <person name="Nolan M."/>
            <person name="Ohm R."/>
            <person name="Pangilinan J."/>
            <person name="Pereira M."/>
            <person name="Perotto S."/>
            <person name="Peter M."/>
            <person name="Riley R."/>
            <person name="Sitrit Y."/>
            <person name="Stielow B."/>
            <person name="Szollosi G."/>
            <person name="Zifcakova L."/>
            <person name="Stursova M."/>
            <person name="Spatafora J.W."/>
            <person name="Tedersoo L."/>
            <person name="Vaario L.-M."/>
            <person name="Yamada A."/>
            <person name="Yan M."/>
            <person name="Wang P."/>
            <person name="Xu J."/>
            <person name="Bruns T."/>
            <person name="Baldrian P."/>
            <person name="Vilgalys R."/>
            <person name="Henrissat B."/>
            <person name="Grigoriev I.V."/>
            <person name="Hibbett D."/>
            <person name="Nagy L.G."/>
            <person name="Martin F.M."/>
        </authorList>
    </citation>
    <scope>NUCLEOTIDE SEQUENCE</scope>
    <source>
        <strain evidence="1">P2</strain>
    </source>
</reference>
<dbReference type="EMBL" id="MU117969">
    <property type="protein sequence ID" value="KAF9652279.1"/>
    <property type="molecule type" value="Genomic_DNA"/>
</dbReference>
<sequence>MAVAKWSTSVISALSSDTEPTIIITFDNAKYIFNAGENTGRAWIQGRAHWRRMKALFFTQVGTQRMSGMPGLLMFMADGGISNLHLVGPQGLTHALAALRLYTYRQNMGITPVEVESISPPTGTAKPKPTYTDENITVYSIPLFPDVDEDGNPVFYGLKDDSSLKRKRRASSASPPRRNKDEDFSTETENLPLKERMRLNGFLPTNLAGKEAEQWREMTVKNMFPAKNLKSGKGEDKGVDADPPYVSTLRRHPGSFNPAGSDKQLPRMNLTRDFEPITSKQKPSLAYIVVGPRTRGKFDAKKADELGLKGKLRGLVANGSTITFTTTDADGKEIERTVKPEECVGPGENPAVVIILDIPTVAHIPAVVSAFTKSDFYARFRSRKAEDRIEYLTNVVYHLCGPGVIEDPRYQAFMRGFNSNVNHIVASREHCPDPVTFTSAAFNQLQFNRLDPDLFPIPQFSLGAPRPLEDLVDKFDFECGMGSAEPGLPPKTYAMAAGMHTGVRPLLPPKVWDSDERFHPAAKELAAIHEANMAKRPVGSSTPTLKVVHEEEVDVKGIEFDKKILSPAAFERFEEARTAVKAAPIVRNAAYRRRAGGDKVKVIPLGTSSALPSKYRNVSGYLIRIPNQGSILLEAGEGTWGQMCRFFGTDLNKPNNVWEVLRDIKAIFVSHAHGDHHFGLSKILSIRKQLDPPPTEPLFLVTLHSIILGLKELSDVEDLGLDYILHRPGVIPIYSLSLVHTQPEDERGEHYQAMCKSLGLKALTTVEVRHRAQACGVVIDHQAGWRIVFSGDTQPTEILAEVGKDAKLLIHEATMADDQAEMARIKAHSTVGQAIGIGRKMNAEKILLTHFSARYPKMPPQIVDQNATPTTPTKPLTALFRSLPPSSPSTSPISALPDIPMDSTTTPTSPSTTTPETNPKPREKRRKQPIIGLAFDHMNITLGEFWKLRTYLPAMDQAFGKDEKGEDEDSEERVMEKMID</sequence>
<dbReference type="Proteomes" id="UP000886501">
    <property type="component" value="Unassembled WGS sequence"/>
</dbReference>
<gene>
    <name evidence="1" type="ORF">BDM02DRAFT_3126389</name>
</gene>
<name>A0ACB6ZRS3_THEGA</name>
<reference evidence="1" key="2">
    <citation type="journal article" date="2020" name="Nat. Commun.">
        <title>Large-scale genome sequencing of mycorrhizal fungi provides insights into the early evolution of symbiotic traits.</title>
        <authorList>
            <person name="Miyauchi S."/>
            <person name="Kiss E."/>
            <person name="Kuo A."/>
            <person name="Drula E."/>
            <person name="Kohler A."/>
            <person name="Sanchez-Garcia M."/>
            <person name="Morin E."/>
            <person name="Andreopoulos B."/>
            <person name="Barry K.W."/>
            <person name="Bonito G."/>
            <person name="Buee M."/>
            <person name="Carver A."/>
            <person name="Chen C."/>
            <person name="Cichocki N."/>
            <person name="Clum A."/>
            <person name="Culley D."/>
            <person name="Crous P.W."/>
            <person name="Fauchery L."/>
            <person name="Girlanda M."/>
            <person name="Hayes R.D."/>
            <person name="Keri Z."/>
            <person name="LaButti K."/>
            <person name="Lipzen A."/>
            <person name="Lombard V."/>
            <person name="Magnuson J."/>
            <person name="Maillard F."/>
            <person name="Murat C."/>
            <person name="Nolan M."/>
            <person name="Ohm R.A."/>
            <person name="Pangilinan J."/>
            <person name="Pereira M.F."/>
            <person name="Perotto S."/>
            <person name="Peter M."/>
            <person name="Pfister S."/>
            <person name="Riley R."/>
            <person name="Sitrit Y."/>
            <person name="Stielow J.B."/>
            <person name="Szollosi G."/>
            <person name="Zifcakova L."/>
            <person name="Stursova M."/>
            <person name="Spatafora J.W."/>
            <person name="Tedersoo L."/>
            <person name="Vaario L.M."/>
            <person name="Yamada A."/>
            <person name="Yan M."/>
            <person name="Wang P."/>
            <person name="Xu J."/>
            <person name="Bruns T."/>
            <person name="Baldrian P."/>
            <person name="Vilgalys R."/>
            <person name="Dunand C."/>
            <person name="Henrissat B."/>
            <person name="Grigoriev I.V."/>
            <person name="Hibbett D."/>
            <person name="Nagy L.G."/>
            <person name="Martin F.M."/>
        </authorList>
    </citation>
    <scope>NUCLEOTIDE SEQUENCE</scope>
    <source>
        <strain evidence="1">P2</strain>
    </source>
</reference>
<keyword evidence="2" id="KW-1185">Reference proteome</keyword>